<dbReference type="Gene3D" id="3.10.20.30">
    <property type="match status" value="1"/>
</dbReference>
<dbReference type="Pfam" id="PF01799">
    <property type="entry name" value="Fer2_2"/>
    <property type="match status" value="1"/>
</dbReference>
<dbReference type="PANTHER" id="PTHR44379">
    <property type="entry name" value="OXIDOREDUCTASE WITH IRON-SULFUR SUBUNIT"/>
    <property type="match status" value="1"/>
</dbReference>
<dbReference type="RefSeq" id="WP_161140935.1">
    <property type="nucleotide sequence ID" value="NZ_SPKJ01000042.1"/>
</dbReference>
<comment type="caution">
    <text evidence="7">The sequence shown here is derived from an EMBL/GenBank/DDBJ whole genome shotgun (WGS) entry which is preliminary data.</text>
</comment>
<reference evidence="7" key="1">
    <citation type="submission" date="2019-03" db="EMBL/GenBank/DDBJ databases">
        <title>Afifella sp. nov., isolated from activated sludge.</title>
        <authorList>
            <person name="Li Q."/>
            <person name="Liu Y."/>
        </authorList>
    </citation>
    <scope>NUCLEOTIDE SEQUENCE</scope>
    <source>
        <strain evidence="7">L72</strain>
    </source>
</reference>
<dbReference type="InterPro" id="IPR006058">
    <property type="entry name" value="2Fe2S_fd_BS"/>
</dbReference>
<dbReference type="PANTHER" id="PTHR44379:SF5">
    <property type="entry name" value="OXIDOREDUCTASE WITH IRON-SULFUR SUBUNIT"/>
    <property type="match status" value="1"/>
</dbReference>
<name>A0A964T547_9HYPH</name>
<dbReference type="InterPro" id="IPR002888">
    <property type="entry name" value="2Fe-2S-bd"/>
</dbReference>
<dbReference type="SUPFAM" id="SSF47741">
    <property type="entry name" value="CO dehydrogenase ISP C-domain like"/>
    <property type="match status" value="1"/>
</dbReference>
<keyword evidence="5" id="KW-0411">Iron-sulfur</keyword>
<evidence type="ECO:0000313" key="8">
    <source>
        <dbReference type="Proteomes" id="UP000773614"/>
    </source>
</evidence>
<dbReference type="EMBL" id="SPKJ01000042">
    <property type="protein sequence ID" value="MYZ48585.1"/>
    <property type="molecule type" value="Genomic_DNA"/>
</dbReference>
<accession>A0A964T547</accession>
<dbReference type="InterPro" id="IPR036010">
    <property type="entry name" value="2Fe-2S_ferredoxin-like_sf"/>
</dbReference>
<dbReference type="GO" id="GO:0051537">
    <property type="term" value="F:2 iron, 2 sulfur cluster binding"/>
    <property type="evidence" value="ECO:0007669"/>
    <property type="project" value="UniProtKB-KW"/>
</dbReference>
<evidence type="ECO:0000256" key="3">
    <source>
        <dbReference type="ARBA" id="ARBA00023002"/>
    </source>
</evidence>
<evidence type="ECO:0000256" key="4">
    <source>
        <dbReference type="ARBA" id="ARBA00023004"/>
    </source>
</evidence>
<dbReference type="Proteomes" id="UP000773614">
    <property type="component" value="Unassembled WGS sequence"/>
</dbReference>
<evidence type="ECO:0000256" key="1">
    <source>
        <dbReference type="ARBA" id="ARBA00022714"/>
    </source>
</evidence>
<dbReference type="InterPro" id="IPR012675">
    <property type="entry name" value="Beta-grasp_dom_sf"/>
</dbReference>
<keyword evidence="3" id="KW-0560">Oxidoreductase</keyword>
<dbReference type="OrthoDB" id="9806714at2"/>
<evidence type="ECO:0000259" key="6">
    <source>
        <dbReference type="PROSITE" id="PS51085"/>
    </source>
</evidence>
<keyword evidence="4" id="KW-0408">Iron</keyword>
<dbReference type="InterPro" id="IPR001041">
    <property type="entry name" value="2Fe-2S_ferredoxin-type"/>
</dbReference>
<dbReference type="InterPro" id="IPR036884">
    <property type="entry name" value="2Fe-2S-bd_dom_sf"/>
</dbReference>
<feature type="domain" description="2Fe-2S ferredoxin-type" evidence="6">
    <location>
        <begin position="5"/>
        <end position="81"/>
    </location>
</feature>
<keyword evidence="1" id="KW-0001">2Fe-2S</keyword>
<evidence type="ECO:0000256" key="2">
    <source>
        <dbReference type="ARBA" id="ARBA00022723"/>
    </source>
</evidence>
<dbReference type="PROSITE" id="PS00197">
    <property type="entry name" value="2FE2S_FER_1"/>
    <property type="match status" value="1"/>
</dbReference>
<gene>
    <name evidence="7" type="ORF">E4O86_12775</name>
</gene>
<dbReference type="CDD" id="cd00207">
    <property type="entry name" value="fer2"/>
    <property type="match status" value="1"/>
</dbReference>
<protein>
    <submittedName>
        <fullName evidence="7">(2Fe-2S)-binding protein</fullName>
    </submittedName>
</protein>
<organism evidence="7 8">
    <name type="scientific">Propylenella binzhouense</name>
    <dbReference type="NCBI Taxonomy" id="2555902"/>
    <lineage>
        <taxon>Bacteria</taxon>
        <taxon>Pseudomonadati</taxon>
        <taxon>Pseudomonadota</taxon>
        <taxon>Alphaproteobacteria</taxon>
        <taxon>Hyphomicrobiales</taxon>
        <taxon>Propylenellaceae</taxon>
        <taxon>Propylenella</taxon>
    </lineage>
</organism>
<dbReference type="Pfam" id="PF00111">
    <property type="entry name" value="Fer2"/>
    <property type="match status" value="1"/>
</dbReference>
<dbReference type="FunFam" id="3.10.20.30:FF:000020">
    <property type="entry name" value="Xanthine dehydrogenase iron-sulfur subunit"/>
    <property type="match status" value="1"/>
</dbReference>
<sequence>MSQTRSIAVTVNGRTYEKTVETRRTLVDFLRVDLGLTGTHIGCEHGACGACTVRVEGEAVRSCLMLAVQANGKSIVTVEGLAQGNALNPLQQAFWEKNGLQCGFCTPGMLMTISEFLEEVPSPTEEEVREALSGNVCRCTGYQAIVDAVLQVAAQARAEKEAV</sequence>
<dbReference type="SUPFAM" id="SSF54292">
    <property type="entry name" value="2Fe-2S ferredoxin-like"/>
    <property type="match status" value="1"/>
</dbReference>
<proteinExistence type="predicted"/>
<evidence type="ECO:0000313" key="7">
    <source>
        <dbReference type="EMBL" id="MYZ48585.1"/>
    </source>
</evidence>
<dbReference type="GO" id="GO:0046872">
    <property type="term" value="F:metal ion binding"/>
    <property type="evidence" value="ECO:0007669"/>
    <property type="project" value="UniProtKB-KW"/>
</dbReference>
<keyword evidence="8" id="KW-1185">Reference proteome</keyword>
<dbReference type="InterPro" id="IPR051452">
    <property type="entry name" value="Diverse_Oxidoreductases"/>
</dbReference>
<evidence type="ECO:0000256" key="5">
    <source>
        <dbReference type="ARBA" id="ARBA00023014"/>
    </source>
</evidence>
<dbReference type="FunFam" id="1.10.150.120:FF:000003">
    <property type="entry name" value="Carbon monoxide dehydrogenase, small subunit"/>
    <property type="match status" value="1"/>
</dbReference>
<dbReference type="PROSITE" id="PS51085">
    <property type="entry name" value="2FE2S_FER_2"/>
    <property type="match status" value="1"/>
</dbReference>
<keyword evidence="2" id="KW-0479">Metal-binding</keyword>
<dbReference type="Gene3D" id="1.10.150.120">
    <property type="entry name" value="[2Fe-2S]-binding domain"/>
    <property type="match status" value="1"/>
</dbReference>
<dbReference type="GO" id="GO:0016491">
    <property type="term" value="F:oxidoreductase activity"/>
    <property type="evidence" value="ECO:0007669"/>
    <property type="project" value="UniProtKB-KW"/>
</dbReference>
<dbReference type="AlphaFoldDB" id="A0A964T547"/>